<dbReference type="GO" id="GO:0005886">
    <property type="term" value="C:plasma membrane"/>
    <property type="evidence" value="ECO:0007669"/>
    <property type="project" value="UniProtKB-SubCell"/>
</dbReference>
<dbReference type="InterPro" id="IPR019494">
    <property type="entry name" value="FIST_C"/>
</dbReference>
<dbReference type="OrthoDB" id="9770435at2"/>
<evidence type="ECO:0000256" key="4">
    <source>
        <dbReference type="ARBA" id="ARBA00022989"/>
    </source>
</evidence>
<evidence type="ECO:0000313" key="9">
    <source>
        <dbReference type="Proteomes" id="UP000066284"/>
    </source>
</evidence>
<sequence length="418" mass="44913">MPGLQPSSSARPSALRFAAALSKRSDTEAAACDLADDIRSKLESAPIDLACLFFSAHHVRRAAQLASAIHRLLSPRLLIGCSGEGVIAGTEELESIPGISLWAASLPGVTPAPVRLSFSPTQDQFRLQEWPGPDGSPSALLLLADPLTLPMQEALKFLAQRYPEAMAIGGLAGGGNESGENRLVLQGEALTGGLVGVRFSGPLAVRPVVSQGCRLVGERFVITKAEHNRIHELGGVPALERLRDLLEAMSEEEREQAKSALHIGIAVDEYRDRFERGDFLIRHLIGVDQETGSLVIGDLVREGQTVQFQLRDARSAGEDLKELLDADRFGHRQAPLGALLFSCCGRGRGLFGKPHHDARTVADRLGGIPVAGFFAQGEIGPVGRHNVLHSYTASMAIFAEPERRTAIGGRLDEEQRMS</sequence>
<protein>
    <recommendedName>
        <fullName evidence="10">FIST C-domain domain-containing protein</fullName>
    </recommendedName>
</protein>
<dbReference type="Pfam" id="PF10442">
    <property type="entry name" value="FIST_C"/>
    <property type="match status" value="1"/>
</dbReference>
<gene>
    <name evidence="8" type="ORF">NITINOP_0850</name>
</gene>
<evidence type="ECO:0008006" key="10">
    <source>
        <dbReference type="Google" id="ProtNLM"/>
    </source>
</evidence>
<dbReference type="Pfam" id="PF08495">
    <property type="entry name" value="FIST"/>
    <property type="match status" value="1"/>
</dbReference>
<keyword evidence="3" id="KW-0812">Transmembrane</keyword>
<keyword evidence="2" id="KW-1003">Cell membrane</keyword>
<dbReference type="Proteomes" id="UP000066284">
    <property type="component" value="Chromosome 1"/>
</dbReference>
<evidence type="ECO:0000259" key="6">
    <source>
        <dbReference type="SMART" id="SM00897"/>
    </source>
</evidence>
<evidence type="ECO:0000256" key="1">
    <source>
        <dbReference type="ARBA" id="ARBA00004651"/>
    </source>
</evidence>
<comment type="subcellular location">
    <subcellularLocation>
        <location evidence="1">Cell membrane</location>
        <topology evidence="1">Multi-pass membrane protein</topology>
    </subcellularLocation>
</comment>
<accession>A0A0S4KMX6</accession>
<keyword evidence="4" id="KW-1133">Transmembrane helix</keyword>
<dbReference type="STRING" id="1715989.NITINOP_0850"/>
<name>A0A0S4KMX6_9BACT</name>
<dbReference type="KEGG" id="nio:NITINOP_0850"/>
<keyword evidence="5" id="KW-0472">Membrane</keyword>
<dbReference type="RefSeq" id="WP_062483466.1">
    <property type="nucleotide sequence ID" value="NZ_LN885086.1"/>
</dbReference>
<feature type="domain" description="FIST C-domain" evidence="7">
    <location>
        <begin position="238"/>
        <end position="382"/>
    </location>
</feature>
<dbReference type="PANTHER" id="PTHR14939:SF5">
    <property type="entry name" value="F-BOX ONLY PROTEIN 22"/>
    <property type="match status" value="1"/>
</dbReference>
<evidence type="ECO:0000259" key="7">
    <source>
        <dbReference type="SMART" id="SM01204"/>
    </source>
</evidence>
<dbReference type="SMART" id="SM00897">
    <property type="entry name" value="FIST"/>
    <property type="match status" value="1"/>
</dbReference>
<reference evidence="9" key="1">
    <citation type="submission" date="2015-09" db="EMBL/GenBank/DDBJ databases">
        <authorList>
            <person name="Daims H."/>
        </authorList>
    </citation>
    <scope>NUCLEOTIDE SEQUENCE [LARGE SCALE GENOMIC DNA]</scope>
</reference>
<dbReference type="InterPro" id="IPR013702">
    <property type="entry name" value="FIST_domain_N"/>
</dbReference>
<proteinExistence type="predicted"/>
<dbReference type="AlphaFoldDB" id="A0A0S4KMX6"/>
<evidence type="ECO:0000256" key="5">
    <source>
        <dbReference type="ARBA" id="ARBA00023136"/>
    </source>
</evidence>
<dbReference type="InterPro" id="IPR016741">
    <property type="entry name" value="UCP018953"/>
</dbReference>
<evidence type="ECO:0000256" key="3">
    <source>
        <dbReference type="ARBA" id="ARBA00022692"/>
    </source>
</evidence>
<organism evidence="8 9">
    <name type="scientific">Candidatus Nitrospira inopinata</name>
    <dbReference type="NCBI Taxonomy" id="1715989"/>
    <lineage>
        <taxon>Bacteria</taxon>
        <taxon>Pseudomonadati</taxon>
        <taxon>Nitrospirota</taxon>
        <taxon>Nitrospiria</taxon>
        <taxon>Nitrospirales</taxon>
        <taxon>Nitrospiraceae</taxon>
        <taxon>Nitrospira</taxon>
    </lineage>
</organism>
<dbReference type="SMART" id="SM01204">
    <property type="entry name" value="FIST_C"/>
    <property type="match status" value="1"/>
</dbReference>
<evidence type="ECO:0000313" key="8">
    <source>
        <dbReference type="EMBL" id="CUQ65825.1"/>
    </source>
</evidence>
<dbReference type="PANTHER" id="PTHR14939">
    <property type="entry name" value="F-BOX ONLY PROTEIN 22"/>
    <property type="match status" value="1"/>
</dbReference>
<keyword evidence="9" id="KW-1185">Reference proteome</keyword>
<feature type="domain" description="FIST" evidence="6">
    <location>
        <begin position="46"/>
        <end position="237"/>
    </location>
</feature>
<dbReference type="EMBL" id="LN885086">
    <property type="protein sequence ID" value="CUQ65825.1"/>
    <property type="molecule type" value="Genomic_DNA"/>
</dbReference>
<evidence type="ECO:0000256" key="2">
    <source>
        <dbReference type="ARBA" id="ARBA00022475"/>
    </source>
</evidence>
<dbReference type="PIRSF" id="PIRSF018953">
    <property type="entry name" value="UCP018953"/>
    <property type="match status" value="1"/>
</dbReference>